<dbReference type="EMBL" id="SHKL01000001">
    <property type="protein sequence ID" value="RZT89184.1"/>
    <property type="molecule type" value="Genomic_DNA"/>
</dbReference>
<dbReference type="AlphaFoldDB" id="A0A4Q7V6Q5"/>
<sequence>MSAPAALPVDPAPSAVHRSSPSEITAPEIAAPDLVREAASARLRELVATRRGLAGGHHADLRAALGLARLTCSAGLAADLDDLTRRADDRACTRASDRAEASPWLDAELDEVRRRAAERVDATVGPAVRRVAARVCPGATPMPLPGADASGPDPGARRLDTVTPTLAEAWPAHGRRDAVQEPGSGPWSDPRLLTGLAGLPVLAAGGLGWSTALTVAGVLLLLGTLASTRSASTARARRRAETARAVAAAGVEAERELARRLIEVERGVGAALDRAVADRRALLDAEIAEVRGALR</sequence>
<keyword evidence="2" id="KW-0472">Membrane</keyword>
<feature type="transmembrane region" description="Helical" evidence="2">
    <location>
        <begin position="207"/>
        <end position="228"/>
    </location>
</feature>
<accession>A0A4Q7V6Q5</accession>
<dbReference type="Proteomes" id="UP000291591">
    <property type="component" value="Unassembled WGS sequence"/>
</dbReference>
<protein>
    <submittedName>
        <fullName evidence="3">Uncharacterized protein</fullName>
    </submittedName>
</protein>
<feature type="region of interest" description="Disordered" evidence="1">
    <location>
        <begin position="1"/>
        <end position="27"/>
    </location>
</feature>
<evidence type="ECO:0000256" key="2">
    <source>
        <dbReference type="SAM" id="Phobius"/>
    </source>
</evidence>
<evidence type="ECO:0000313" key="3">
    <source>
        <dbReference type="EMBL" id="RZT89184.1"/>
    </source>
</evidence>
<evidence type="ECO:0000313" key="4">
    <source>
        <dbReference type="Proteomes" id="UP000291591"/>
    </source>
</evidence>
<keyword evidence="2" id="KW-1133">Transmembrane helix</keyword>
<keyword evidence="4" id="KW-1185">Reference proteome</keyword>
<evidence type="ECO:0000256" key="1">
    <source>
        <dbReference type="SAM" id="MobiDB-lite"/>
    </source>
</evidence>
<dbReference type="RefSeq" id="WP_130293551.1">
    <property type="nucleotide sequence ID" value="NZ_SHKL01000001.1"/>
</dbReference>
<comment type="caution">
    <text evidence="3">The sequence shown here is derived from an EMBL/GenBank/DDBJ whole genome shotgun (WGS) entry which is preliminary data.</text>
</comment>
<organism evidence="3 4">
    <name type="scientific">Pseudonocardia sediminis</name>
    <dbReference type="NCBI Taxonomy" id="1397368"/>
    <lineage>
        <taxon>Bacteria</taxon>
        <taxon>Bacillati</taxon>
        <taxon>Actinomycetota</taxon>
        <taxon>Actinomycetes</taxon>
        <taxon>Pseudonocardiales</taxon>
        <taxon>Pseudonocardiaceae</taxon>
        <taxon>Pseudonocardia</taxon>
    </lineage>
</organism>
<keyword evidence="2" id="KW-0812">Transmembrane</keyword>
<reference evidence="3 4" key="1">
    <citation type="submission" date="2019-02" db="EMBL/GenBank/DDBJ databases">
        <title>Sequencing the genomes of 1000 actinobacteria strains.</title>
        <authorList>
            <person name="Klenk H.-P."/>
        </authorList>
    </citation>
    <scope>NUCLEOTIDE SEQUENCE [LARGE SCALE GENOMIC DNA]</scope>
    <source>
        <strain evidence="3 4">DSM 45779</strain>
    </source>
</reference>
<proteinExistence type="predicted"/>
<name>A0A4Q7V6Q5_PSEST</name>
<gene>
    <name evidence="3" type="ORF">EV383_6143</name>
</gene>